<sequence length="111" mass="12436">MTTPSPDCVTAQTTVDSVEAAEALASAVIDRGLAACVQVSEIRSFYRWKGEVHDDPEWLLTFKTSAEAAAGTLRDHISQHHPYDEPEYIVQPIINGSEDYLQWIRESVHHQ</sequence>
<evidence type="ECO:0000313" key="3">
    <source>
        <dbReference type="Proteomes" id="UP000196581"/>
    </source>
</evidence>
<dbReference type="Proteomes" id="UP000196581">
    <property type="component" value="Unassembled WGS sequence"/>
</dbReference>
<dbReference type="Gene3D" id="3.30.70.120">
    <property type="match status" value="1"/>
</dbReference>
<gene>
    <name evidence="2" type="ORF">FM105_10350</name>
</gene>
<dbReference type="PANTHER" id="PTHR23419:SF8">
    <property type="entry name" value="FI09726P"/>
    <property type="match status" value="1"/>
</dbReference>
<accession>A0A1X6XIN0</accession>
<comment type="similarity">
    <text evidence="1">Belongs to the CutA family.</text>
</comment>
<dbReference type="SUPFAM" id="SSF54913">
    <property type="entry name" value="GlnB-like"/>
    <property type="match status" value="1"/>
</dbReference>
<dbReference type="GO" id="GO:0005507">
    <property type="term" value="F:copper ion binding"/>
    <property type="evidence" value="ECO:0007669"/>
    <property type="project" value="TreeGrafter"/>
</dbReference>
<evidence type="ECO:0000256" key="1">
    <source>
        <dbReference type="ARBA" id="ARBA00010169"/>
    </source>
</evidence>
<organism evidence="2 3">
    <name type="scientific">Brevibacterium yomogidense</name>
    <dbReference type="NCBI Taxonomy" id="946573"/>
    <lineage>
        <taxon>Bacteria</taxon>
        <taxon>Bacillati</taxon>
        <taxon>Actinomycetota</taxon>
        <taxon>Actinomycetes</taxon>
        <taxon>Micrococcales</taxon>
        <taxon>Brevibacteriaceae</taxon>
        <taxon>Brevibacterium</taxon>
    </lineage>
</organism>
<reference evidence="3" key="1">
    <citation type="submission" date="2017-02" db="EMBL/GenBank/DDBJ databases">
        <authorList>
            <person name="Dridi B."/>
        </authorList>
    </citation>
    <scope>NUCLEOTIDE SEQUENCE [LARGE SCALE GENOMIC DNA]</scope>
    <source>
        <strain evidence="3">B Co 03.10</strain>
    </source>
</reference>
<proteinExistence type="inferred from homology"/>
<dbReference type="GO" id="GO:0010038">
    <property type="term" value="P:response to metal ion"/>
    <property type="evidence" value="ECO:0007669"/>
    <property type="project" value="InterPro"/>
</dbReference>
<dbReference type="InterPro" id="IPR011322">
    <property type="entry name" value="N-reg_PII-like_a/b"/>
</dbReference>
<name>A0A1X6XIN0_9MICO</name>
<protein>
    <submittedName>
        <fullName evidence="2">Periplasmic divalent cation tolerance protein CutA</fullName>
    </submittedName>
</protein>
<dbReference type="PANTHER" id="PTHR23419">
    <property type="entry name" value="DIVALENT CATION TOLERANCE CUTA-RELATED"/>
    <property type="match status" value="1"/>
</dbReference>
<dbReference type="RefSeq" id="WP_087007878.1">
    <property type="nucleotide sequence ID" value="NZ_FWFF01000017.1"/>
</dbReference>
<dbReference type="InterPro" id="IPR015867">
    <property type="entry name" value="N-reg_PII/ATP_PRibTrfase_C"/>
</dbReference>
<dbReference type="AlphaFoldDB" id="A0A1X6XIN0"/>
<dbReference type="EMBL" id="FWFF01000017">
    <property type="protein sequence ID" value="SLM99144.1"/>
    <property type="molecule type" value="Genomic_DNA"/>
</dbReference>
<evidence type="ECO:0000313" key="2">
    <source>
        <dbReference type="EMBL" id="SLM99144.1"/>
    </source>
</evidence>
<keyword evidence="3" id="KW-1185">Reference proteome</keyword>
<dbReference type="Pfam" id="PF03091">
    <property type="entry name" value="CutA1"/>
    <property type="match status" value="1"/>
</dbReference>
<dbReference type="InterPro" id="IPR004323">
    <property type="entry name" value="Ion_tolerance_CutA"/>
</dbReference>